<proteinExistence type="predicted"/>
<dbReference type="EMBL" id="BARU01011620">
    <property type="protein sequence ID" value="GAH31994.1"/>
    <property type="molecule type" value="Genomic_DNA"/>
</dbReference>
<comment type="caution">
    <text evidence="1">The sequence shown here is derived from an EMBL/GenBank/DDBJ whole genome shotgun (WGS) entry which is preliminary data.</text>
</comment>
<accession>X1FRN9</accession>
<reference evidence="1" key="1">
    <citation type="journal article" date="2014" name="Front. Microbiol.">
        <title>High frequency of phylogenetically diverse reductive dehalogenase-homologous genes in deep subseafloor sedimentary metagenomes.</title>
        <authorList>
            <person name="Kawai M."/>
            <person name="Futagami T."/>
            <person name="Toyoda A."/>
            <person name="Takaki Y."/>
            <person name="Nishi S."/>
            <person name="Hori S."/>
            <person name="Arai W."/>
            <person name="Tsubouchi T."/>
            <person name="Morono Y."/>
            <person name="Uchiyama I."/>
            <person name="Ito T."/>
            <person name="Fujiyama A."/>
            <person name="Inagaki F."/>
            <person name="Takami H."/>
        </authorList>
    </citation>
    <scope>NUCLEOTIDE SEQUENCE</scope>
    <source>
        <strain evidence="1">Expedition CK06-06</strain>
    </source>
</reference>
<protein>
    <submittedName>
        <fullName evidence="1">Uncharacterized protein</fullName>
    </submittedName>
</protein>
<organism evidence="1">
    <name type="scientific">marine sediment metagenome</name>
    <dbReference type="NCBI Taxonomy" id="412755"/>
    <lineage>
        <taxon>unclassified sequences</taxon>
        <taxon>metagenomes</taxon>
        <taxon>ecological metagenomes</taxon>
    </lineage>
</organism>
<evidence type="ECO:0000313" key="1">
    <source>
        <dbReference type="EMBL" id="GAH31994.1"/>
    </source>
</evidence>
<dbReference type="AlphaFoldDB" id="X1FRN9"/>
<sequence length="140" mass="15272">MTRRISVFIPILLILLFLPTRCAWFTPAEQDLIVKITARRFAAHGARLFPETFADLGKTATDACTRPGETLTPAAALEMIAEAVGLQLGDRLLAADLKDLAALIGIRFDAAFKLIGVTQEQERLIKIAVCSFAEGVDLYP</sequence>
<name>X1FRN9_9ZZZZ</name>
<gene>
    <name evidence="1" type="ORF">S03H2_21754</name>
</gene>